<feature type="compositionally biased region" description="Basic and acidic residues" evidence="1">
    <location>
        <begin position="205"/>
        <end position="221"/>
    </location>
</feature>
<accession>A0ABD3PQB1</accession>
<dbReference type="Proteomes" id="UP001530315">
    <property type="component" value="Unassembled WGS sequence"/>
</dbReference>
<keyword evidence="3" id="KW-1185">Reference proteome</keyword>
<gene>
    <name evidence="2" type="ORF">ACHAW5_010191</name>
</gene>
<name>A0ABD3PQB1_9STRA</name>
<feature type="region of interest" description="Disordered" evidence="1">
    <location>
        <begin position="155"/>
        <end position="222"/>
    </location>
</feature>
<dbReference type="EMBL" id="JALLAZ020000682">
    <property type="protein sequence ID" value="KAL3789396.1"/>
    <property type="molecule type" value="Genomic_DNA"/>
</dbReference>
<sequence>MVDDDDDDGGGGESSSSADAGTTTMRGRAELGNDSIRKRAEGVMDRMDAMVLDDVLRKLTRAGVELSMGALGGIVLYSVPDEMFVGSFADDARSARRRLIRAADPSLERMLFRPGGVWDVLPRNLTEILTNWRLKGHVGAEANMSHIVVRRQEGKEKALAGSVERTGGDDLTYDGDDSLDSPMVSRVPSVSSHDDEPQTNSSVDARAKISRQNDDEGSREDVEGELCATTINSIVVHNFMGTGCLDGELRTQQYMEKEEEPISPRPDLQLRQILHRTSIAAALLFLCHLCRSSSTRRAWGSAVNLLASLGLASTAIGAGVVSALLSSNKITAIHPILEVLDRKILERSAASRAHTFVDRMIKRVCDEIKKNKRLHSALAFFVLYRIRSLTRKRGRHSCNSPQQVGIK</sequence>
<evidence type="ECO:0000256" key="1">
    <source>
        <dbReference type="SAM" id="MobiDB-lite"/>
    </source>
</evidence>
<dbReference type="AlphaFoldDB" id="A0ABD3PQB1"/>
<proteinExistence type="predicted"/>
<reference evidence="2 3" key="1">
    <citation type="submission" date="2024-10" db="EMBL/GenBank/DDBJ databases">
        <title>Updated reference genomes for cyclostephanoid diatoms.</title>
        <authorList>
            <person name="Roberts W.R."/>
            <person name="Alverson A.J."/>
        </authorList>
    </citation>
    <scope>NUCLEOTIDE SEQUENCE [LARGE SCALE GENOMIC DNA]</scope>
    <source>
        <strain evidence="2 3">AJA276-08</strain>
    </source>
</reference>
<evidence type="ECO:0000313" key="2">
    <source>
        <dbReference type="EMBL" id="KAL3789396.1"/>
    </source>
</evidence>
<organism evidence="2 3">
    <name type="scientific">Stephanodiscus triporus</name>
    <dbReference type="NCBI Taxonomy" id="2934178"/>
    <lineage>
        <taxon>Eukaryota</taxon>
        <taxon>Sar</taxon>
        <taxon>Stramenopiles</taxon>
        <taxon>Ochrophyta</taxon>
        <taxon>Bacillariophyta</taxon>
        <taxon>Coscinodiscophyceae</taxon>
        <taxon>Thalassiosirophycidae</taxon>
        <taxon>Stephanodiscales</taxon>
        <taxon>Stephanodiscaceae</taxon>
        <taxon>Stephanodiscus</taxon>
    </lineage>
</organism>
<feature type="compositionally biased region" description="Low complexity" evidence="1">
    <location>
        <begin position="180"/>
        <end position="191"/>
    </location>
</feature>
<feature type="compositionally biased region" description="Acidic residues" evidence="1">
    <location>
        <begin position="1"/>
        <end position="10"/>
    </location>
</feature>
<feature type="region of interest" description="Disordered" evidence="1">
    <location>
        <begin position="1"/>
        <end position="34"/>
    </location>
</feature>
<comment type="caution">
    <text evidence="2">The sequence shown here is derived from an EMBL/GenBank/DDBJ whole genome shotgun (WGS) entry which is preliminary data.</text>
</comment>
<protein>
    <submittedName>
        <fullName evidence="2">Uncharacterized protein</fullName>
    </submittedName>
</protein>
<evidence type="ECO:0000313" key="3">
    <source>
        <dbReference type="Proteomes" id="UP001530315"/>
    </source>
</evidence>